<dbReference type="PANTHER" id="PTHR45691">
    <property type="entry name" value="PROTEIN DIAPHANOUS"/>
    <property type="match status" value="1"/>
</dbReference>
<dbReference type="Proteomes" id="UP000054350">
    <property type="component" value="Unassembled WGS sequence"/>
</dbReference>
<feature type="compositionally biased region" description="Low complexity" evidence="1">
    <location>
        <begin position="512"/>
        <end position="534"/>
    </location>
</feature>
<feature type="compositionally biased region" description="Low complexity" evidence="1">
    <location>
        <begin position="375"/>
        <end position="392"/>
    </location>
</feature>
<dbReference type="GO" id="GO:0030041">
    <property type="term" value="P:actin filament polymerization"/>
    <property type="evidence" value="ECO:0007669"/>
    <property type="project" value="TreeGrafter"/>
</dbReference>
<dbReference type="EMBL" id="GG745332">
    <property type="protein sequence ID" value="KNE57804.1"/>
    <property type="molecule type" value="Genomic_DNA"/>
</dbReference>
<reference evidence="3" key="2">
    <citation type="submission" date="2009-11" db="EMBL/GenBank/DDBJ databases">
        <title>The Genome Sequence of Allomyces macrogynus strain ATCC 38327.</title>
        <authorList>
            <consortium name="The Broad Institute Genome Sequencing Platform"/>
            <person name="Russ C."/>
            <person name="Cuomo C."/>
            <person name="Shea T."/>
            <person name="Young S.K."/>
            <person name="Zeng Q."/>
            <person name="Koehrsen M."/>
            <person name="Haas B."/>
            <person name="Borodovsky M."/>
            <person name="Guigo R."/>
            <person name="Alvarado L."/>
            <person name="Berlin A."/>
            <person name="Borenstein D."/>
            <person name="Chen Z."/>
            <person name="Engels R."/>
            <person name="Freedman E."/>
            <person name="Gellesch M."/>
            <person name="Goldberg J."/>
            <person name="Griggs A."/>
            <person name="Gujja S."/>
            <person name="Heiman D."/>
            <person name="Hepburn T."/>
            <person name="Howarth C."/>
            <person name="Jen D."/>
            <person name="Larson L."/>
            <person name="Lewis B."/>
            <person name="Mehta T."/>
            <person name="Park D."/>
            <person name="Pearson M."/>
            <person name="Roberts A."/>
            <person name="Saif S."/>
            <person name="Shenoy N."/>
            <person name="Sisk P."/>
            <person name="Stolte C."/>
            <person name="Sykes S."/>
            <person name="Walk T."/>
            <person name="White J."/>
            <person name="Yandava C."/>
            <person name="Burger G."/>
            <person name="Gray M.W."/>
            <person name="Holland P.W.H."/>
            <person name="King N."/>
            <person name="Lang F.B.F."/>
            <person name="Roger A.J."/>
            <person name="Ruiz-Trillo I."/>
            <person name="Lander E."/>
            <person name="Nusbaum C."/>
        </authorList>
    </citation>
    <scope>NUCLEOTIDE SEQUENCE [LARGE SCALE GENOMIC DNA]</scope>
    <source>
        <strain evidence="3">ATCC 38327</strain>
    </source>
</reference>
<feature type="compositionally biased region" description="Low complexity" evidence="1">
    <location>
        <begin position="354"/>
        <end position="367"/>
    </location>
</feature>
<dbReference type="PANTHER" id="PTHR45691:SF6">
    <property type="entry name" value="PROTEIN DIAPHANOUS"/>
    <property type="match status" value="1"/>
</dbReference>
<reference evidence="2 3" key="1">
    <citation type="submission" date="2009-11" db="EMBL/GenBank/DDBJ databases">
        <title>Annotation of Allomyces macrogynus ATCC 38327.</title>
        <authorList>
            <consortium name="The Broad Institute Genome Sequencing Platform"/>
            <person name="Russ C."/>
            <person name="Cuomo C."/>
            <person name="Burger G."/>
            <person name="Gray M.W."/>
            <person name="Holland P.W.H."/>
            <person name="King N."/>
            <person name="Lang F.B.F."/>
            <person name="Roger A.J."/>
            <person name="Ruiz-Trillo I."/>
            <person name="Young S.K."/>
            <person name="Zeng Q."/>
            <person name="Gargeya S."/>
            <person name="Fitzgerald M."/>
            <person name="Haas B."/>
            <person name="Abouelleil A."/>
            <person name="Alvarado L."/>
            <person name="Arachchi H.M."/>
            <person name="Berlin A."/>
            <person name="Chapman S.B."/>
            <person name="Gearin G."/>
            <person name="Goldberg J."/>
            <person name="Griggs A."/>
            <person name="Gujja S."/>
            <person name="Hansen M."/>
            <person name="Heiman D."/>
            <person name="Howarth C."/>
            <person name="Larimer J."/>
            <person name="Lui A."/>
            <person name="MacDonald P.J.P."/>
            <person name="McCowen C."/>
            <person name="Montmayeur A."/>
            <person name="Murphy C."/>
            <person name="Neiman D."/>
            <person name="Pearson M."/>
            <person name="Priest M."/>
            <person name="Roberts A."/>
            <person name="Saif S."/>
            <person name="Shea T."/>
            <person name="Sisk P."/>
            <person name="Stolte C."/>
            <person name="Sykes S."/>
            <person name="Wortman J."/>
            <person name="Nusbaum C."/>
            <person name="Birren B."/>
        </authorList>
    </citation>
    <scope>NUCLEOTIDE SEQUENCE [LARGE SCALE GENOMIC DNA]</scope>
    <source>
        <strain evidence="2 3">ATCC 38327</strain>
    </source>
</reference>
<name>A0A0L0S608_ALLM3</name>
<feature type="compositionally biased region" description="Low complexity" evidence="1">
    <location>
        <begin position="246"/>
        <end position="257"/>
    </location>
</feature>
<feature type="compositionally biased region" description="Pro residues" evidence="1">
    <location>
        <begin position="482"/>
        <end position="491"/>
    </location>
</feature>
<dbReference type="VEuPathDB" id="FungiDB:AMAG_04651"/>
<evidence type="ECO:0000313" key="3">
    <source>
        <dbReference type="Proteomes" id="UP000054350"/>
    </source>
</evidence>
<evidence type="ECO:0000256" key="1">
    <source>
        <dbReference type="SAM" id="MobiDB-lite"/>
    </source>
</evidence>
<feature type="compositionally biased region" description="Low complexity" evidence="1">
    <location>
        <begin position="229"/>
        <end position="238"/>
    </location>
</feature>
<feature type="compositionally biased region" description="Pro residues" evidence="1">
    <location>
        <begin position="642"/>
        <end position="654"/>
    </location>
</feature>
<proteinExistence type="predicted"/>
<feature type="region of interest" description="Disordered" evidence="1">
    <location>
        <begin position="730"/>
        <end position="774"/>
    </location>
</feature>
<dbReference type="OrthoDB" id="10576554at2759"/>
<organism evidence="2 3">
    <name type="scientific">Allomyces macrogynus (strain ATCC 38327)</name>
    <name type="common">Allomyces javanicus var. macrogynus</name>
    <dbReference type="NCBI Taxonomy" id="578462"/>
    <lineage>
        <taxon>Eukaryota</taxon>
        <taxon>Fungi</taxon>
        <taxon>Fungi incertae sedis</taxon>
        <taxon>Blastocladiomycota</taxon>
        <taxon>Blastocladiomycetes</taxon>
        <taxon>Blastocladiales</taxon>
        <taxon>Blastocladiaceae</taxon>
        <taxon>Allomyces</taxon>
    </lineage>
</organism>
<dbReference type="InterPro" id="IPR051412">
    <property type="entry name" value="Formin_Homology_Diaphanous_sf"/>
</dbReference>
<dbReference type="AlphaFoldDB" id="A0A0L0S608"/>
<evidence type="ECO:0000313" key="2">
    <source>
        <dbReference type="EMBL" id="KNE57804.1"/>
    </source>
</evidence>
<feature type="compositionally biased region" description="Low complexity" evidence="1">
    <location>
        <begin position="574"/>
        <end position="589"/>
    </location>
</feature>
<feature type="region of interest" description="Disordered" evidence="1">
    <location>
        <begin position="289"/>
        <end position="654"/>
    </location>
</feature>
<dbReference type="GO" id="GO:0005884">
    <property type="term" value="C:actin filament"/>
    <property type="evidence" value="ECO:0007669"/>
    <property type="project" value="TreeGrafter"/>
</dbReference>
<sequence>MADPVEVTLVLRYQGGPGRPGRLMPPTLRAAGHDDTFVDLTDPVAADPLLARCSPRTRAAARFFAAAYTMAASWMAPPQARIDAMTAANLVAGPFPNGVRITPELLMAALRFYCTPVAVRPLPDRRWIMAFLTHDDANYVLYACDRQLAVGDNVVVLLRAATDQDLALLGSRAAPAIPAPLAVSDAQDEVAAVLDTAANADFNMDVVPEPAAVEPPVDANMDVLRRRPTTTSSRTITPPINPPLHLPLLLPNLRPTNSSPPPDPPDAHSVSILGHPPIGPFIAAWKRESPPASVPGWMSHSDPQPPPPTTAAAAAPSPAASTHTSLAPPPLPSSFVAEPSSPWNDPIKKAPLTGWGAAGWSDGSSRGTWERVDRSTTSAPASSSSSSSSSSSKVGVTAAPARQWTTPPPVRDGPRAAGGWTREPPPPADGTDGHGGRWDIGVPSNGGDSSAPGTKRARARTPSAPAPPPPEPPRKRVARCVAPPPSRPPSPGRSSRSASVSPPPEIVPTRNATADAAAALADNATCATSAAAAVPVPPSMSPSPVVVAAPPPPPPPTGRGGNNVIDLDNEEEASNGGAPAAPAATATSPPRRPNDRSHRPPAARASASAAGSGNVIDLSDSDDDFAPGPSSRSTAATTTTKAPPPARAAPPDPVPVVKRTVILTISRGATTAMVRKAIAAQWDEPGARVHRGDQVDADHVEYTIVLQKPWSARLQTTLNIAEQRWNVRSALPPVAAPDRRASNDRDQSRSRESRNTYASSSSSFGARAAAKSSA</sequence>
<gene>
    <name evidence="2" type="ORF">AMAG_04651</name>
</gene>
<feature type="compositionally biased region" description="Low complexity" evidence="1">
    <location>
        <begin position="600"/>
        <end position="613"/>
    </location>
</feature>
<protein>
    <submittedName>
        <fullName evidence="2">Uncharacterized protein</fullName>
    </submittedName>
</protein>
<feature type="compositionally biased region" description="Low complexity" evidence="1">
    <location>
        <begin position="626"/>
        <end position="641"/>
    </location>
</feature>
<feature type="region of interest" description="Disordered" evidence="1">
    <location>
        <begin position="228"/>
        <end position="273"/>
    </location>
</feature>
<feature type="compositionally biased region" description="Low complexity" evidence="1">
    <location>
        <begin position="758"/>
        <end position="774"/>
    </location>
</feature>
<keyword evidence="3" id="KW-1185">Reference proteome</keyword>
<feature type="compositionally biased region" description="Basic and acidic residues" evidence="1">
    <location>
        <begin position="737"/>
        <end position="754"/>
    </location>
</feature>
<feature type="compositionally biased region" description="Low complexity" evidence="1">
    <location>
        <begin position="310"/>
        <end position="326"/>
    </location>
</feature>
<accession>A0A0L0S608</accession>